<dbReference type="InterPro" id="IPR000008">
    <property type="entry name" value="C2_dom"/>
</dbReference>
<evidence type="ECO:0000256" key="6">
    <source>
        <dbReference type="ARBA" id="ARBA00022753"/>
    </source>
</evidence>
<dbReference type="OMA" id="IMCRNTR"/>
<dbReference type="InterPro" id="IPR035892">
    <property type="entry name" value="C2_domain_sf"/>
</dbReference>
<feature type="region of interest" description="Disordered" evidence="12">
    <location>
        <begin position="283"/>
        <end position="308"/>
    </location>
</feature>
<dbReference type="Pfam" id="PF21528">
    <property type="entry name" value="CC2D1A-B_DM14"/>
    <property type="match status" value="3"/>
</dbReference>
<evidence type="ECO:0000256" key="7">
    <source>
        <dbReference type="ARBA" id="ARBA00023136"/>
    </source>
</evidence>
<keyword evidence="7" id="KW-0472">Membrane</keyword>
<dbReference type="SMART" id="SM00685">
    <property type="entry name" value="DM14"/>
    <property type="match status" value="4"/>
</dbReference>
<comment type="similarity">
    <text evidence="3">Belongs to the CC2D1 family.</text>
</comment>
<dbReference type="STRING" id="6669.E9HDV2"/>
<evidence type="ECO:0000313" key="14">
    <source>
        <dbReference type="EMBL" id="EFX70110.1"/>
    </source>
</evidence>
<dbReference type="GO" id="GO:0016327">
    <property type="term" value="C:apicolateral plasma membrane"/>
    <property type="evidence" value="ECO:0007669"/>
    <property type="project" value="UniProtKB-SubCell"/>
</dbReference>
<feature type="compositionally biased region" description="Basic and acidic residues" evidence="12">
    <location>
        <begin position="518"/>
        <end position="530"/>
    </location>
</feature>
<evidence type="ECO:0000256" key="2">
    <source>
        <dbReference type="ARBA" id="ARBA00004496"/>
    </source>
</evidence>
<dbReference type="GO" id="GO:0001227">
    <property type="term" value="F:DNA-binding transcription repressor activity, RNA polymerase II-specific"/>
    <property type="evidence" value="ECO:0007669"/>
    <property type="project" value="InterPro"/>
</dbReference>
<dbReference type="GO" id="GO:0005634">
    <property type="term" value="C:nucleus"/>
    <property type="evidence" value="ECO:0000318"/>
    <property type="project" value="GO_Central"/>
</dbReference>
<comment type="subcellular location">
    <subcellularLocation>
        <location evidence="8">Apicolateral cell membrane</location>
        <topology evidence="8">Peripheral membrane protein</topology>
        <orientation evidence="8">Cytoplasmic side</orientation>
    </subcellularLocation>
    <subcellularLocation>
        <location evidence="2">Cytoplasm</location>
    </subcellularLocation>
    <subcellularLocation>
        <location evidence="1">Endosome</location>
    </subcellularLocation>
</comment>
<feature type="region of interest" description="Disordered" evidence="12">
    <location>
        <begin position="1"/>
        <end position="35"/>
    </location>
</feature>
<dbReference type="InParanoid" id="E9HDV2"/>
<dbReference type="GO" id="GO:0006357">
    <property type="term" value="P:regulation of transcription by RNA polymerase II"/>
    <property type="evidence" value="ECO:0000318"/>
    <property type="project" value="GO_Central"/>
</dbReference>
<dbReference type="Pfam" id="PF00168">
    <property type="entry name" value="C2"/>
    <property type="match status" value="1"/>
</dbReference>
<dbReference type="HOGENOM" id="CLU_008808_1_0_1"/>
<keyword evidence="15" id="KW-1185">Reference proteome</keyword>
<dbReference type="FunFam" id="2.60.40.150:FF:000255">
    <property type="entry name" value="Uncharacterized protein, isoform A"/>
    <property type="match status" value="1"/>
</dbReference>
<keyword evidence="6" id="KW-0967">Endosome</keyword>
<dbReference type="EMBL" id="GL732625">
    <property type="protein sequence ID" value="EFX70110.1"/>
    <property type="molecule type" value="Genomic_DNA"/>
</dbReference>
<dbReference type="KEGG" id="dpx:DAPPUDRAFT_61639"/>
<evidence type="ECO:0000256" key="11">
    <source>
        <dbReference type="ARBA" id="ARBA00078474"/>
    </source>
</evidence>
<organism evidence="14 15">
    <name type="scientific">Daphnia pulex</name>
    <name type="common">Water flea</name>
    <dbReference type="NCBI Taxonomy" id="6669"/>
    <lineage>
        <taxon>Eukaryota</taxon>
        <taxon>Metazoa</taxon>
        <taxon>Ecdysozoa</taxon>
        <taxon>Arthropoda</taxon>
        <taxon>Crustacea</taxon>
        <taxon>Branchiopoda</taxon>
        <taxon>Diplostraca</taxon>
        <taxon>Cladocera</taxon>
        <taxon>Anomopoda</taxon>
        <taxon>Daphniidae</taxon>
        <taxon>Daphnia</taxon>
    </lineage>
</organism>
<evidence type="ECO:0000259" key="13">
    <source>
        <dbReference type="PROSITE" id="PS50004"/>
    </source>
</evidence>
<gene>
    <name evidence="14" type="ORF">DAPPUDRAFT_61639</name>
</gene>
<proteinExistence type="inferred from homology"/>
<dbReference type="GO" id="GO:0005768">
    <property type="term" value="C:endosome"/>
    <property type="evidence" value="ECO:0007669"/>
    <property type="project" value="UniProtKB-SubCell"/>
</dbReference>
<feature type="compositionally biased region" description="Acidic residues" evidence="12">
    <location>
        <begin position="1"/>
        <end position="14"/>
    </location>
</feature>
<feature type="region of interest" description="Disordered" evidence="12">
    <location>
        <begin position="48"/>
        <end position="90"/>
    </location>
</feature>
<protein>
    <recommendedName>
        <fullName evidence="10">Coiled-coil and C2 domain-containing protein 1-like</fullName>
    </recommendedName>
    <alternativeName>
        <fullName evidence="11">Lethal (2) giant discs 1 protein</fullName>
    </alternativeName>
</protein>
<dbReference type="InterPro" id="IPR006608">
    <property type="entry name" value="CC2D1A/B_DM14"/>
</dbReference>
<dbReference type="OrthoDB" id="19996at2759"/>
<reference evidence="14 15" key="1">
    <citation type="journal article" date="2011" name="Science">
        <title>The ecoresponsive genome of Daphnia pulex.</title>
        <authorList>
            <person name="Colbourne J.K."/>
            <person name="Pfrender M.E."/>
            <person name="Gilbert D."/>
            <person name="Thomas W.K."/>
            <person name="Tucker A."/>
            <person name="Oakley T.H."/>
            <person name="Tokishita S."/>
            <person name="Aerts A."/>
            <person name="Arnold G.J."/>
            <person name="Basu M.K."/>
            <person name="Bauer D.J."/>
            <person name="Caceres C.E."/>
            <person name="Carmel L."/>
            <person name="Casola C."/>
            <person name="Choi J.H."/>
            <person name="Detter J.C."/>
            <person name="Dong Q."/>
            <person name="Dusheyko S."/>
            <person name="Eads B.D."/>
            <person name="Frohlich T."/>
            <person name="Geiler-Samerotte K.A."/>
            <person name="Gerlach D."/>
            <person name="Hatcher P."/>
            <person name="Jogdeo S."/>
            <person name="Krijgsveld J."/>
            <person name="Kriventseva E.V."/>
            <person name="Kultz D."/>
            <person name="Laforsch C."/>
            <person name="Lindquist E."/>
            <person name="Lopez J."/>
            <person name="Manak J.R."/>
            <person name="Muller J."/>
            <person name="Pangilinan J."/>
            <person name="Patwardhan R.P."/>
            <person name="Pitluck S."/>
            <person name="Pritham E.J."/>
            <person name="Rechtsteiner A."/>
            <person name="Rho M."/>
            <person name="Rogozin I.B."/>
            <person name="Sakarya O."/>
            <person name="Salamov A."/>
            <person name="Schaack S."/>
            <person name="Shapiro H."/>
            <person name="Shiga Y."/>
            <person name="Skalitzky C."/>
            <person name="Smith Z."/>
            <person name="Souvorov A."/>
            <person name="Sung W."/>
            <person name="Tang Z."/>
            <person name="Tsuchiya D."/>
            <person name="Tu H."/>
            <person name="Vos H."/>
            <person name="Wang M."/>
            <person name="Wolf Y.I."/>
            <person name="Yamagata H."/>
            <person name="Yamada T."/>
            <person name="Ye Y."/>
            <person name="Shaw J.R."/>
            <person name="Andrews J."/>
            <person name="Crease T.J."/>
            <person name="Tang H."/>
            <person name="Lucas S.M."/>
            <person name="Robertson H.M."/>
            <person name="Bork P."/>
            <person name="Koonin E.V."/>
            <person name="Zdobnov E.M."/>
            <person name="Grigoriev I.V."/>
            <person name="Lynch M."/>
            <person name="Boore J.L."/>
        </authorList>
    </citation>
    <scope>NUCLEOTIDE SEQUENCE [LARGE SCALE GENOMIC DNA]</scope>
</reference>
<feature type="compositionally biased region" description="Polar residues" evidence="12">
    <location>
        <begin position="402"/>
        <end position="446"/>
    </location>
</feature>
<dbReference type="SMART" id="SM00239">
    <property type="entry name" value="C2"/>
    <property type="match status" value="1"/>
</dbReference>
<sequence>MTGADDSDDEDLEAELSALTQGSTKNRQKKPTKKLISEKELAAMVSSSLADIPSDAEISDIDDAEDELGELCEEASDSDSSDKPVNKEPSLNVEEMIKLLTERIDMYKLAENNATKIGDTTKARRFNRGVTSLNGLLKQARSGKPIAMEDIPPPLADSNKAIQSTIFDAPIPSLEVNVPPPILPVPIPVRVAPLPPNIVPPITPRVKDLGLILSFVVPSDIENALARRQELKNAALQAKRTGDQAKALQFVRLVKVCDQMIDSAKQGVSVDWSSLPSIDMGSEGSIASSTVETKSVEMKPENSAPQNDIVPPAMDVANEQSVPVQVPVIPVPQSTMEALEQRLAKYQSIMQQAQEEGNSSKARRFGRIVKQYQDAIKLFKLGKPIPFDELPDPPGIGPVITPAQSSETPPSETTIRNPENPSTIQPPTSTLIPAQSQKISPTKTPLATRQDKQLAMLLERQSLFKQAALEAKKSNEIELAKEYLRMAKGIDPLISANKCGVPVDMDTLPIPPQMKLRSTTDKHGSSKERAPADDFVILSSEECVSIPTLEQKNIFAQLEADLLTQLKARIKYMCSDNREHYKLMGDIASANRFDQLALHTRKDLDVIRSSAMRGDVVPRWKNEMRTFSIVKCCTDLKDDDMEVTILRGLSYNVANPKTIDTYVRFEVPIPNTETPTREKTNTVKDTNSPEYNENFHVAISRQSRTLLRIFKAKVIKFEVWSKGGFLRSDVLIGTASVKLLNLLNHCQIHEAADLMDGRKPVGGKLEVKIRLRNPIVGKEMEQVQEKWTVLTC</sequence>
<evidence type="ECO:0000256" key="12">
    <source>
        <dbReference type="SAM" id="MobiDB-lite"/>
    </source>
</evidence>
<evidence type="ECO:0000256" key="9">
    <source>
        <dbReference type="ARBA" id="ARBA00064508"/>
    </source>
</evidence>
<name>E9HDV2_DAPPU</name>
<keyword evidence="4" id="KW-1003">Cell membrane</keyword>
<dbReference type="SUPFAM" id="SSF49562">
    <property type="entry name" value="C2 domain (Calcium/lipid-binding domain, CaLB)"/>
    <property type="match status" value="1"/>
</dbReference>
<dbReference type="InterPro" id="IPR039725">
    <property type="entry name" value="CC2D1A/B"/>
</dbReference>
<evidence type="ECO:0000256" key="8">
    <source>
        <dbReference type="ARBA" id="ARBA00060477"/>
    </source>
</evidence>
<dbReference type="FunCoup" id="E9HDV2">
    <property type="interactions" value="1087"/>
</dbReference>
<evidence type="ECO:0000256" key="3">
    <source>
        <dbReference type="ARBA" id="ARBA00010672"/>
    </source>
</evidence>
<dbReference type="PROSITE" id="PS50004">
    <property type="entry name" value="C2"/>
    <property type="match status" value="1"/>
</dbReference>
<feature type="region of interest" description="Disordered" evidence="12">
    <location>
        <begin position="401"/>
        <end position="446"/>
    </location>
</feature>
<dbReference type="Proteomes" id="UP000000305">
    <property type="component" value="Unassembled WGS sequence"/>
</dbReference>
<feature type="compositionally biased region" description="Acidic residues" evidence="12">
    <location>
        <begin position="57"/>
        <end position="79"/>
    </location>
</feature>
<comment type="subunit">
    <text evidence="9">Interacts (via DM14 domains 1 and 3) with shrb; the interaction is direct and blocks access to the surface involved in shrb polymerization. This interaction may be required for the ESCRT-III complex role in multivesicular body formation.</text>
</comment>
<evidence type="ECO:0000256" key="1">
    <source>
        <dbReference type="ARBA" id="ARBA00004177"/>
    </source>
</evidence>
<dbReference type="Gene3D" id="2.60.40.150">
    <property type="entry name" value="C2 domain"/>
    <property type="match status" value="1"/>
</dbReference>
<dbReference type="PANTHER" id="PTHR13076">
    <property type="entry name" value="COILED-COIL AND C2 DOMAIN-CONTAINING PROTEIN 1-LIKE"/>
    <property type="match status" value="1"/>
</dbReference>
<evidence type="ECO:0000256" key="4">
    <source>
        <dbReference type="ARBA" id="ARBA00022475"/>
    </source>
</evidence>
<evidence type="ECO:0000256" key="10">
    <source>
        <dbReference type="ARBA" id="ARBA00070780"/>
    </source>
</evidence>
<keyword evidence="5" id="KW-0963">Cytoplasm</keyword>
<dbReference type="GO" id="GO:0000978">
    <property type="term" value="F:RNA polymerase II cis-regulatory region sequence-specific DNA binding"/>
    <property type="evidence" value="ECO:0000318"/>
    <property type="project" value="GO_Central"/>
</dbReference>
<dbReference type="GO" id="GO:0000981">
    <property type="term" value="F:DNA-binding transcription factor activity, RNA polymerase II-specific"/>
    <property type="evidence" value="ECO:0000318"/>
    <property type="project" value="GO_Central"/>
</dbReference>
<feature type="domain" description="C2" evidence="13">
    <location>
        <begin position="621"/>
        <end position="752"/>
    </location>
</feature>
<dbReference type="eggNOG" id="KOG3837">
    <property type="taxonomic scope" value="Eukaryota"/>
</dbReference>
<feature type="region of interest" description="Disordered" evidence="12">
    <location>
        <begin position="510"/>
        <end position="530"/>
    </location>
</feature>
<dbReference type="PANTHER" id="PTHR13076:SF9">
    <property type="entry name" value="COILED-COIL AND C2 DOMAIN-CONTAINING PROTEIN 1-LIKE"/>
    <property type="match status" value="1"/>
</dbReference>
<accession>E9HDV2</accession>
<evidence type="ECO:0000256" key="5">
    <source>
        <dbReference type="ARBA" id="ARBA00022490"/>
    </source>
</evidence>
<dbReference type="AlphaFoldDB" id="E9HDV2"/>
<evidence type="ECO:0000313" key="15">
    <source>
        <dbReference type="Proteomes" id="UP000000305"/>
    </source>
</evidence>